<keyword evidence="3" id="KW-0482">Metalloprotease</keyword>
<evidence type="ECO:0000259" key="2">
    <source>
        <dbReference type="Pfam" id="PF02517"/>
    </source>
</evidence>
<protein>
    <submittedName>
        <fullName evidence="3">CPBP family intramembrane metalloprotease</fullName>
    </submittedName>
</protein>
<evidence type="ECO:0000313" key="3">
    <source>
        <dbReference type="EMBL" id="UQA97151.1"/>
    </source>
</evidence>
<proteinExistence type="predicted"/>
<dbReference type="PIRSF" id="PIRSF026622">
    <property type="entry name" value="Proteas_026622"/>
    <property type="match status" value="1"/>
</dbReference>
<sequence length="245" mass="25213">MPMLLLAVVVLAAANALNNLLPPAAYVPVCATAAALLVLIARRAGLTWGELGLGRASARRGLRWGLVLAGAVTVVYLIGLAVPFTREVFQDERVAGLSGGEVVYRVLVRVPLGTALLEEMAFRGVLWALVTRRWGPAWATAVSSALFGLWHIQPSRGLTHANAAAAAVFGPGATGVALSVTAAVAGTALAGVLLCELRRRSGSLIPPMALHCALNSAGYALAWAVSRGGDHGGFATLKLQVAGLV</sequence>
<reference evidence="3" key="1">
    <citation type="submission" date="2021-10" db="EMBL/GenBank/DDBJ databases">
        <title>Streptomyces nigrumlapis sp.nov.,an antimicrobial producing actinobacterium isolated from Black Gobi rocks.</title>
        <authorList>
            <person name="Wen Y."/>
            <person name="Zhang W."/>
            <person name="Liu X.G."/>
        </authorList>
    </citation>
    <scope>NUCLEOTIDE SEQUENCE</scope>
    <source>
        <strain evidence="3">ST13-2-2</strain>
    </source>
</reference>
<keyword evidence="1" id="KW-0812">Transmembrane</keyword>
<dbReference type="InterPro" id="IPR015837">
    <property type="entry name" value="UCP026622_CAAX_protease"/>
</dbReference>
<dbReference type="RefSeq" id="WP_248868061.1">
    <property type="nucleotide sequence ID" value="NZ_CP086322.1"/>
</dbReference>
<gene>
    <name evidence="3" type="ORF">K9S39_39535</name>
</gene>
<dbReference type="Proteomes" id="UP000830115">
    <property type="component" value="Chromosome"/>
</dbReference>
<name>A0ABY4ML51_9ACTN</name>
<evidence type="ECO:0000256" key="1">
    <source>
        <dbReference type="SAM" id="Phobius"/>
    </source>
</evidence>
<organism evidence="3 4">
    <name type="scientific">Streptomyces halobius</name>
    <dbReference type="NCBI Taxonomy" id="2879846"/>
    <lineage>
        <taxon>Bacteria</taxon>
        <taxon>Bacillati</taxon>
        <taxon>Actinomycetota</taxon>
        <taxon>Actinomycetes</taxon>
        <taxon>Kitasatosporales</taxon>
        <taxon>Streptomycetaceae</taxon>
        <taxon>Streptomyces</taxon>
    </lineage>
</organism>
<feature type="domain" description="CAAX prenyl protease 2/Lysostaphin resistance protein A-like" evidence="2">
    <location>
        <begin position="106"/>
        <end position="216"/>
    </location>
</feature>
<evidence type="ECO:0000313" key="4">
    <source>
        <dbReference type="Proteomes" id="UP000830115"/>
    </source>
</evidence>
<dbReference type="EMBL" id="CP086322">
    <property type="protein sequence ID" value="UQA97151.1"/>
    <property type="molecule type" value="Genomic_DNA"/>
</dbReference>
<feature type="transmembrane region" description="Helical" evidence="1">
    <location>
        <begin position="64"/>
        <end position="82"/>
    </location>
</feature>
<accession>A0ABY4ML51</accession>
<keyword evidence="1" id="KW-0472">Membrane</keyword>
<dbReference type="GO" id="GO:0008237">
    <property type="term" value="F:metallopeptidase activity"/>
    <property type="evidence" value="ECO:0007669"/>
    <property type="project" value="UniProtKB-KW"/>
</dbReference>
<feature type="transmembrane region" description="Helical" evidence="1">
    <location>
        <begin position="102"/>
        <end position="122"/>
    </location>
</feature>
<dbReference type="Pfam" id="PF02517">
    <property type="entry name" value="Rce1-like"/>
    <property type="match status" value="1"/>
</dbReference>
<feature type="transmembrane region" description="Helical" evidence="1">
    <location>
        <begin position="134"/>
        <end position="152"/>
    </location>
</feature>
<dbReference type="InterPro" id="IPR003675">
    <property type="entry name" value="Rce1/LyrA-like_dom"/>
</dbReference>
<feature type="transmembrane region" description="Helical" evidence="1">
    <location>
        <begin position="172"/>
        <end position="195"/>
    </location>
</feature>
<keyword evidence="4" id="KW-1185">Reference proteome</keyword>
<keyword evidence="3" id="KW-0645">Protease</keyword>
<keyword evidence="3" id="KW-0378">Hydrolase</keyword>
<feature type="transmembrane region" description="Helical" evidence="1">
    <location>
        <begin position="26"/>
        <end position="44"/>
    </location>
</feature>
<keyword evidence="1" id="KW-1133">Transmembrane helix</keyword>